<evidence type="ECO:0000256" key="12">
    <source>
        <dbReference type="PIRSR" id="PIRSR005639-2"/>
    </source>
</evidence>
<evidence type="ECO:0000256" key="3">
    <source>
        <dbReference type="ARBA" id="ARBA00022898"/>
    </source>
</evidence>
<dbReference type="PROSITE" id="PS51130">
    <property type="entry name" value="PDXT_SNO_2"/>
    <property type="match status" value="1"/>
</dbReference>
<protein>
    <recommendedName>
        <fullName evidence="10">Pyridoxal 5'-phosphate synthase subunit PdxT</fullName>
        <ecNumber evidence="10">4.3.3.6</ecNumber>
    </recommendedName>
    <alternativeName>
        <fullName evidence="10">Pdx2</fullName>
    </alternativeName>
    <alternativeName>
        <fullName evidence="10">Pyridoxal 5'-phosphate synthase glutaminase subunit</fullName>
        <ecNumber evidence="10">3.5.1.2</ecNumber>
    </alternativeName>
</protein>
<dbReference type="PANTHER" id="PTHR31559">
    <property type="entry name" value="PYRIDOXAL 5'-PHOSPHATE SYNTHASE SUBUNIT SNO"/>
    <property type="match status" value="1"/>
</dbReference>
<dbReference type="AlphaFoldDB" id="H5SPB8"/>
<dbReference type="GO" id="GO:0036381">
    <property type="term" value="F:pyridoxal 5'-phosphate synthase (glutamine hydrolysing) activity"/>
    <property type="evidence" value="ECO:0007669"/>
    <property type="project" value="UniProtKB-UniRule"/>
</dbReference>
<keyword evidence="3 10" id="KW-0663">Pyridoxal phosphate</keyword>
<comment type="subunit">
    <text evidence="9 10">In the presence of PdxS, forms a dodecamer of heterodimers. Only shows activity in the heterodimer.</text>
</comment>
<dbReference type="GO" id="GO:0008614">
    <property type="term" value="P:pyridoxine metabolic process"/>
    <property type="evidence" value="ECO:0007669"/>
    <property type="project" value="TreeGrafter"/>
</dbReference>
<feature type="active site" description="Charge relay system" evidence="10 11">
    <location>
        <position position="211"/>
    </location>
</feature>
<dbReference type="EC" id="3.5.1.2" evidence="10"/>
<dbReference type="GO" id="GO:0005829">
    <property type="term" value="C:cytosol"/>
    <property type="evidence" value="ECO:0007669"/>
    <property type="project" value="TreeGrafter"/>
</dbReference>
<keyword evidence="13" id="KW-0808">Transferase</keyword>
<feature type="active site" description="Charge relay system" evidence="10 11">
    <location>
        <position position="213"/>
    </location>
</feature>
<comment type="similarity">
    <text evidence="1 10">Belongs to the glutaminase PdxT/SNO family.</text>
</comment>
<evidence type="ECO:0000256" key="1">
    <source>
        <dbReference type="ARBA" id="ARBA00008345"/>
    </source>
</evidence>
<dbReference type="Pfam" id="PF01174">
    <property type="entry name" value="SNO"/>
    <property type="match status" value="1"/>
</dbReference>
<dbReference type="InterPro" id="IPR002161">
    <property type="entry name" value="PdxT/SNO"/>
</dbReference>
<evidence type="ECO:0000256" key="6">
    <source>
        <dbReference type="ARBA" id="ARBA00047992"/>
    </source>
</evidence>
<dbReference type="HAMAP" id="MF_01615">
    <property type="entry name" value="PdxT"/>
    <property type="match status" value="1"/>
</dbReference>
<comment type="pathway">
    <text evidence="10">Cofactor biosynthesis; pyridoxal 5'-phosphate biosynthesis.</text>
</comment>
<proteinExistence type="inferred from homology"/>
<dbReference type="PROSITE" id="PS01236">
    <property type="entry name" value="PDXT_SNO_1"/>
    <property type="match status" value="1"/>
</dbReference>
<sequence length="242" mass="26642">MNNLWQGGEQVMISPQNLIIDKYEKPSDPEMASLKIGVLALQGDFLEHLNMLRRLGVNASEVRLPDELDGLDGLIIPGGESTTIGKLAAQFGLMEPLRQFVAQGKAVWGTCAGLIFLARHIGQTGSGGHVIPNRLAVMDITVDRNAFGRQVDSFEADLYPAFDPEKRPFRAVFIRAPRIQAVGKTVEVLARLEDGSIVAARQGPLLVTAFHPELTDDARFHRYFLSMVVSTQPSTNKTRIHE</sequence>
<feature type="active site" description="Nucleophile" evidence="10 11">
    <location>
        <position position="111"/>
    </location>
</feature>
<comment type="catalytic activity">
    <reaction evidence="6 10">
        <text>aldehydo-D-ribose 5-phosphate + D-glyceraldehyde 3-phosphate + L-glutamine = pyridoxal 5'-phosphate + L-glutamate + phosphate + 3 H2O + H(+)</text>
        <dbReference type="Rhea" id="RHEA:31507"/>
        <dbReference type="ChEBI" id="CHEBI:15377"/>
        <dbReference type="ChEBI" id="CHEBI:15378"/>
        <dbReference type="ChEBI" id="CHEBI:29985"/>
        <dbReference type="ChEBI" id="CHEBI:43474"/>
        <dbReference type="ChEBI" id="CHEBI:58273"/>
        <dbReference type="ChEBI" id="CHEBI:58359"/>
        <dbReference type="ChEBI" id="CHEBI:59776"/>
        <dbReference type="ChEBI" id="CHEBI:597326"/>
        <dbReference type="EC" id="4.3.3.6"/>
    </reaction>
</comment>
<evidence type="ECO:0000313" key="13">
    <source>
        <dbReference type="EMBL" id="BAL58004.1"/>
    </source>
</evidence>
<comment type="catalytic activity">
    <reaction evidence="7 10">
        <text>L-glutamine + H2O = L-glutamate + NH4(+)</text>
        <dbReference type="Rhea" id="RHEA:15889"/>
        <dbReference type="ChEBI" id="CHEBI:15377"/>
        <dbReference type="ChEBI" id="CHEBI:28938"/>
        <dbReference type="ChEBI" id="CHEBI:29985"/>
        <dbReference type="ChEBI" id="CHEBI:58359"/>
        <dbReference type="EC" id="3.5.1.2"/>
    </reaction>
</comment>
<dbReference type="CDD" id="cd01749">
    <property type="entry name" value="GATase1_PB"/>
    <property type="match status" value="1"/>
</dbReference>
<dbReference type="MEROPS" id="C26.A32"/>
<dbReference type="PIRSF" id="PIRSF005639">
    <property type="entry name" value="Glut_amidoT_SNO"/>
    <property type="match status" value="1"/>
</dbReference>
<dbReference type="UniPathway" id="UPA00245"/>
<evidence type="ECO:0000256" key="8">
    <source>
        <dbReference type="ARBA" id="ARBA00054599"/>
    </source>
</evidence>
<dbReference type="GO" id="GO:0016740">
    <property type="term" value="F:transferase activity"/>
    <property type="evidence" value="ECO:0007669"/>
    <property type="project" value="UniProtKB-KW"/>
</dbReference>
<dbReference type="Gene3D" id="3.40.50.880">
    <property type="match status" value="1"/>
</dbReference>
<feature type="binding site" evidence="10 12">
    <location>
        <begin position="79"/>
        <end position="81"/>
    </location>
    <ligand>
        <name>L-glutamine</name>
        <dbReference type="ChEBI" id="CHEBI:58359"/>
    </ligand>
</feature>
<dbReference type="GO" id="GO:0042823">
    <property type="term" value="P:pyridoxal phosphate biosynthetic process"/>
    <property type="evidence" value="ECO:0007669"/>
    <property type="project" value="UniProtKB-UniRule"/>
</dbReference>
<dbReference type="FunFam" id="3.40.50.880:FF:000010">
    <property type="entry name" value="uncharacterized protein LOC100176842 isoform X2"/>
    <property type="match status" value="1"/>
</dbReference>
<evidence type="ECO:0000256" key="11">
    <source>
        <dbReference type="PIRSR" id="PIRSR005639-1"/>
    </source>
</evidence>
<accession>H5SPB8</accession>
<dbReference type="InterPro" id="IPR029062">
    <property type="entry name" value="Class_I_gatase-like"/>
</dbReference>
<feature type="binding site" evidence="10 12">
    <location>
        <position position="144"/>
    </location>
    <ligand>
        <name>L-glutamine</name>
        <dbReference type="ChEBI" id="CHEBI:58359"/>
    </ligand>
</feature>
<reference evidence="13" key="1">
    <citation type="journal article" date="2005" name="Environ. Microbiol.">
        <title>Genetic and functional properties of uncultivated thermophilic crenarchaeotes from a subsurface gold mine as revealed by analysis of genome fragments.</title>
        <authorList>
            <person name="Nunoura T."/>
            <person name="Hirayama H."/>
            <person name="Takami H."/>
            <person name="Oida H."/>
            <person name="Nishi S."/>
            <person name="Shimamura S."/>
            <person name="Suzuki Y."/>
            <person name="Inagaki F."/>
            <person name="Takai K."/>
            <person name="Nealson K.H."/>
            <person name="Horikoshi K."/>
        </authorList>
    </citation>
    <scope>NUCLEOTIDE SEQUENCE</scope>
</reference>
<keyword evidence="5 10" id="KW-0456">Lyase</keyword>
<feature type="binding site" evidence="10 12">
    <location>
        <begin position="174"/>
        <end position="175"/>
    </location>
    <ligand>
        <name>L-glutamine</name>
        <dbReference type="ChEBI" id="CHEBI:58359"/>
    </ligand>
</feature>
<dbReference type="NCBIfam" id="TIGR03800">
    <property type="entry name" value="PLP_synth_Pdx2"/>
    <property type="match status" value="1"/>
</dbReference>
<evidence type="ECO:0000256" key="2">
    <source>
        <dbReference type="ARBA" id="ARBA00022801"/>
    </source>
</evidence>
<dbReference type="GO" id="GO:1903600">
    <property type="term" value="C:glutaminase complex"/>
    <property type="evidence" value="ECO:0007669"/>
    <property type="project" value="TreeGrafter"/>
</dbReference>
<organism evidence="13">
    <name type="scientific">uncultured Chloroflexota bacterium</name>
    <dbReference type="NCBI Taxonomy" id="166587"/>
    <lineage>
        <taxon>Bacteria</taxon>
        <taxon>Bacillati</taxon>
        <taxon>Chloroflexota</taxon>
        <taxon>environmental samples</taxon>
    </lineage>
</organism>
<gene>
    <name evidence="10" type="primary">pdxT</name>
    <name evidence="13" type="ORF">HGMM_F53H06C01</name>
</gene>
<evidence type="ECO:0000256" key="10">
    <source>
        <dbReference type="HAMAP-Rule" id="MF_01615"/>
    </source>
</evidence>
<dbReference type="InterPro" id="IPR021196">
    <property type="entry name" value="PdxT/SNO_CS"/>
</dbReference>
<dbReference type="EC" id="4.3.3.6" evidence="10"/>
<evidence type="ECO:0000256" key="5">
    <source>
        <dbReference type="ARBA" id="ARBA00023239"/>
    </source>
</evidence>
<keyword evidence="2 10" id="KW-0378">Hydrolase</keyword>
<dbReference type="EMBL" id="AP011791">
    <property type="protein sequence ID" value="BAL58004.1"/>
    <property type="molecule type" value="Genomic_DNA"/>
</dbReference>
<evidence type="ECO:0000256" key="7">
    <source>
        <dbReference type="ARBA" id="ARBA00049534"/>
    </source>
</evidence>
<name>H5SPB8_9CHLR</name>
<dbReference type="SUPFAM" id="SSF52317">
    <property type="entry name" value="Class I glutamine amidotransferase-like"/>
    <property type="match status" value="1"/>
</dbReference>
<dbReference type="PROSITE" id="PS51273">
    <property type="entry name" value="GATASE_TYPE_1"/>
    <property type="match status" value="1"/>
</dbReference>
<comment type="function">
    <text evidence="8 10">Catalyzes the hydrolysis of glutamine to glutamate and ammonia as part of the biosynthesis of pyridoxal 5'-phosphate. The resulting ammonia molecule is channeled to the active site of PdxS.</text>
</comment>
<evidence type="ECO:0000256" key="9">
    <source>
        <dbReference type="ARBA" id="ARBA00064749"/>
    </source>
</evidence>
<dbReference type="GO" id="GO:0004359">
    <property type="term" value="F:glutaminase activity"/>
    <property type="evidence" value="ECO:0007669"/>
    <property type="project" value="UniProtKB-UniRule"/>
</dbReference>
<keyword evidence="4 10" id="KW-0315">Glutamine amidotransferase</keyword>
<evidence type="ECO:0000256" key="4">
    <source>
        <dbReference type="ARBA" id="ARBA00022962"/>
    </source>
</evidence>
<dbReference type="PANTHER" id="PTHR31559:SF0">
    <property type="entry name" value="PYRIDOXAL 5'-PHOSPHATE SYNTHASE SUBUNIT SNO1-RELATED"/>
    <property type="match status" value="1"/>
</dbReference>
<reference evidence="13" key="2">
    <citation type="journal article" date="2012" name="PLoS ONE">
        <title>A Deeply Branching Thermophilic Bacterium with an Ancient Acetyl-CoA Pathway Dominates a Subsurface Ecosystem.</title>
        <authorList>
            <person name="Takami H."/>
            <person name="Noguchi H."/>
            <person name="Takaki Y."/>
            <person name="Uchiyama I."/>
            <person name="Toyoda A."/>
            <person name="Nishi S."/>
            <person name="Chee G.-J."/>
            <person name="Arai W."/>
            <person name="Nunoura T."/>
            <person name="Itoh T."/>
            <person name="Hattori M."/>
            <person name="Takai K."/>
        </authorList>
    </citation>
    <scope>NUCLEOTIDE SEQUENCE</scope>
</reference>
<dbReference type="GO" id="GO:0006543">
    <property type="term" value="P:L-glutamine catabolic process"/>
    <property type="evidence" value="ECO:0007669"/>
    <property type="project" value="UniProtKB-UniRule"/>
</dbReference>